<gene>
    <name evidence="4" type="ORF">HMPREF9446_02359</name>
</gene>
<accession>F3PUD6</accession>
<keyword evidence="2" id="KW-0479">Metal-binding</keyword>
<feature type="binding site" evidence="2">
    <location>
        <position position="248"/>
    </location>
    <ligand>
        <name>Co(2+)</name>
        <dbReference type="ChEBI" id="CHEBI:48828"/>
    </ligand>
</feature>
<feature type="binding site" evidence="2">
    <location>
        <position position="185"/>
    </location>
    <ligand>
        <name>Co(2+)</name>
        <dbReference type="ChEBI" id="CHEBI:48828"/>
    </ligand>
</feature>
<dbReference type="eggNOG" id="COG4822">
    <property type="taxonomic scope" value="Bacteria"/>
</dbReference>
<feature type="chain" id="PRO_5003300288" evidence="3">
    <location>
        <begin position="19"/>
        <end position="314"/>
    </location>
</feature>
<dbReference type="STRING" id="763034.HMPREF9446_02359"/>
<evidence type="ECO:0000313" key="5">
    <source>
        <dbReference type="Proteomes" id="UP000003416"/>
    </source>
</evidence>
<dbReference type="EMBL" id="AFBN01000043">
    <property type="protein sequence ID" value="EGF56233.1"/>
    <property type="molecule type" value="Genomic_DNA"/>
</dbReference>
<protein>
    <submittedName>
        <fullName evidence="4">Putative sirohydrochlorin cobaltochelatase</fullName>
    </submittedName>
</protein>
<dbReference type="GO" id="GO:0046872">
    <property type="term" value="F:metal ion binding"/>
    <property type="evidence" value="ECO:0007669"/>
    <property type="project" value="UniProtKB-KW"/>
</dbReference>
<keyword evidence="5" id="KW-1185">Reference proteome</keyword>
<sequence length="314" mass="35026">MRTTSLFILLTLSLLCHAHGGGNYEHSDMLASMKPGDKAALLMVHFGTTHDDTRTLTIDAINTKTQAAFPELKFQEAYTSRIIIRRLKERGITKLTPLDAMLKLRSEGYTHLIVQSTNIIDGVEMESLRRDVESVLPFFKDIRVGTPLLYSVEDAEKVVSILGSRYNAPAQSKKVAKEHFVLVGHGTYTPSTAIYSQMDYMLKANGLPNFHVGTIEGYPTFETMLAQLKATKAKQVTLVPFMFVAGEHAKNDIAGEWKEALEKEGYTVNTHLEGLGQVPEIQEIFISHIRFGLKHRILDIMTKKAAYAAGKDVE</sequence>
<dbReference type="GeneID" id="86049890"/>
<keyword evidence="3" id="KW-0732">Signal</keyword>
<dbReference type="PIRSF" id="PIRSF033579">
    <property type="entry name" value="Anaer_Co_chel"/>
    <property type="match status" value="1"/>
</dbReference>
<dbReference type="Gene3D" id="3.40.50.1400">
    <property type="match status" value="2"/>
</dbReference>
<feature type="active site" description="Proton acceptor" evidence="1">
    <location>
        <position position="185"/>
    </location>
</feature>
<keyword evidence="2" id="KW-0170">Cobalt</keyword>
<comment type="caution">
    <text evidence="4">The sequence shown here is derived from an EMBL/GenBank/DDBJ whole genome shotgun (WGS) entry which is preliminary data.</text>
</comment>
<reference evidence="4 5" key="1">
    <citation type="submission" date="2011-02" db="EMBL/GenBank/DDBJ databases">
        <authorList>
            <person name="Weinstock G."/>
            <person name="Sodergren E."/>
            <person name="Clifton S."/>
            <person name="Fulton L."/>
            <person name="Fulton B."/>
            <person name="Courtney L."/>
            <person name="Fronick C."/>
            <person name="Harrison M."/>
            <person name="Strong C."/>
            <person name="Farmer C."/>
            <person name="Delahaunty K."/>
            <person name="Markovic C."/>
            <person name="Hall O."/>
            <person name="Minx P."/>
            <person name="Tomlinson C."/>
            <person name="Mitreva M."/>
            <person name="Hou S."/>
            <person name="Chen J."/>
            <person name="Wollam A."/>
            <person name="Pepin K.H."/>
            <person name="Johnson M."/>
            <person name="Bhonagiri V."/>
            <person name="Zhang X."/>
            <person name="Suruliraj S."/>
            <person name="Warren W."/>
            <person name="Chinwalla A."/>
            <person name="Mardis E.R."/>
            <person name="Wilson R.K."/>
        </authorList>
    </citation>
    <scope>NUCLEOTIDE SEQUENCE [LARGE SCALE GENOMIC DNA]</scope>
    <source>
        <strain evidence="4 5">YIT 12057</strain>
    </source>
</reference>
<dbReference type="AlphaFoldDB" id="F3PUD6"/>
<feature type="signal peptide" evidence="3">
    <location>
        <begin position="1"/>
        <end position="18"/>
    </location>
</feature>
<evidence type="ECO:0000313" key="4">
    <source>
        <dbReference type="EMBL" id="EGF56233.1"/>
    </source>
</evidence>
<dbReference type="SUPFAM" id="SSF53800">
    <property type="entry name" value="Chelatase"/>
    <property type="match status" value="1"/>
</dbReference>
<dbReference type="CDD" id="cd03412">
    <property type="entry name" value="CbiK_N"/>
    <property type="match status" value="1"/>
</dbReference>
<dbReference type="HOGENOM" id="CLU_036584_1_1_10"/>
<dbReference type="Pfam" id="PF06180">
    <property type="entry name" value="CbiK"/>
    <property type="match status" value="1"/>
</dbReference>
<dbReference type="InterPro" id="IPR010388">
    <property type="entry name" value="Anaerobic_Co-chelatase"/>
</dbReference>
<organism evidence="4 5">
    <name type="scientific">Bacteroides fluxus YIT 12057</name>
    <dbReference type="NCBI Taxonomy" id="763034"/>
    <lineage>
        <taxon>Bacteria</taxon>
        <taxon>Pseudomonadati</taxon>
        <taxon>Bacteroidota</taxon>
        <taxon>Bacteroidia</taxon>
        <taxon>Bacteroidales</taxon>
        <taxon>Bacteroidaceae</taxon>
        <taxon>Bacteroides</taxon>
    </lineage>
</organism>
<evidence type="ECO:0000256" key="1">
    <source>
        <dbReference type="PIRSR" id="PIRSR033579-1"/>
    </source>
</evidence>
<name>F3PUD6_9BACE</name>
<dbReference type="GO" id="GO:0019251">
    <property type="term" value="P:anaerobic cobalamin biosynthetic process"/>
    <property type="evidence" value="ECO:0007669"/>
    <property type="project" value="InterPro"/>
</dbReference>
<dbReference type="Proteomes" id="UP000003416">
    <property type="component" value="Unassembled WGS sequence"/>
</dbReference>
<evidence type="ECO:0000256" key="2">
    <source>
        <dbReference type="PIRSR" id="PIRSR033579-3"/>
    </source>
</evidence>
<evidence type="ECO:0000256" key="3">
    <source>
        <dbReference type="SAM" id="SignalP"/>
    </source>
</evidence>
<proteinExistence type="predicted"/>
<dbReference type="CDD" id="cd03413">
    <property type="entry name" value="CbiK_C"/>
    <property type="match status" value="1"/>
</dbReference>
<dbReference type="GO" id="GO:0016852">
    <property type="term" value="F:sirohydrochlorin cobaltochelatase activity"/>
    <property type="evidence" value="ECO:0007669"/>
    <property type="project" value="InterPro"/>
</dbReference>
<feature type="binding site" evidence="2">
    <location>
        <position position="216"/>
    </location>
    <ligand>
        <name>Co(2+)</name>
        <dbReference type="ChEBI" id="CHEBI:48828"/>
    </ligand>
</feature>
<dbReference type="RefSeq" id="WP_009125615.1">
    <property type="nucleotide sequence ID" value="NZ_GL882640.1"/>
</dbReference>